<name>A0A679GID3_9GAMM</name>
<reference evidence="2 3" key="1">
    <citation type="journal article" date="2020" name="Microbiol. Resour. Announc.">
        <title>Complete genome sequence of Pseudomonas otitidis strain MrB4, isolated from Lake Biwa in Japan.</title>
        <authorList>
            <person name="Miyazaki K."/>
            <person name="Hase E."/>
            <person name="Maruya T."/>
        </authorList>
    </citation>
    <scope>NUCLEOTIDE SEQUENCE [LARGE SCALE GENOMIC DNA]</scope>
    <source>
        <strain evidence="2 3">MrB4</strain>
    </source>
</reference>
<feature type="signal peptide" evidence="1">
    <location>
        <begin position="1"/>
        <end position="19"/>
    </location>
</feature>
<accession>A0A679GID3</accession>
<gene>
    <name evidence="2" type="ORF">PtoMrB4_05440</name>
</gene>
<dbReference type="AlphaFoldDB" id="A0A679GID3"/>
<evidence type="ECO:0000313" key="2">
    <source>
        <dbReference type="EMBL" id="BCA26567.1"/>
    </source>
</evidence>
<dbReference type="Proteomes" id="UP000501237">
    <property type="component" value="Chromosome"/>
</dbReference>
<dbReference type="EMBL" id="AP022642">
    <property type="protein sequence ID" value="BCA26567.1"/>
    <property type="molecule type" value="Genomic_DNA"/>
</dbReference>
<dbReference type="RefSeq" id="WP_172432445.1">
    <property type="nucleotide sequence ID" value="NZ_AP022642.1"/>
</dbReference>
<sequence>MFPRTLHALAGLALCIALAGCSGNYKFDDGDYRPLGTPQILNRGN</sequence>
<dbReference type="GeneID" id="57395754"/>
<evidence type="ECO:0000256" key="1">
    <source>
        <dbReference type="SAM" id="SignalP"/>
    </source>
</evidence>
<evidence type="ECO:0000313" key="3">
    <source>
        <dbReference type="Proteomes" id="UP000501237"/>
    </source>
</evidence>
<evidence type="ECO:0008006" key="4">
    <source>
        <dbReference type="Google" id="ProtNLM"/>
    </source>
</evidence>
<keyword evidence="1" id="KW-0732">Signal</keyword>
<feature type="chain" id="PRO_5025503606" description="Type VI secretion protein" evidence="1">
    <location>
        <begin position="20"/>
        <end position="45"/>
    </location>
</feature>
<dbReference type="PROSITE" id="PS51257">
    <property type="entry name" value="PROKAR_LIPOPROTEIN"/>
    <property type="match status" value="1"/>
</dbReference>
<protein>
    <recommendedName>
        <fullName evidence="4">Type VI secretion protein</fullName>
    </recommendedName>
</protein>
<organism evidence="2 3">
    <name type="scientific">Metapseudomonas otitidis</name>
    <dbReference type="NCBI Taxonomy" id="319939"/>
    <lineage>
        <taxon>Bacteria</taxon>
        <taxon>Pseudomonadati</taxon>
        <taxon>Pseudomonadota</taxon>
        <taxon>Gammaproteobacteria</taxon>
        <taxon>Pseudomonadales</taxon>
        <taxon>Pseudomonadaceae</taxon>
        <taxon>Metapseudomonas</taxon>
    </lineage>
</organism>
<proteinExistence type="predicted"/>
<dbReference type="KEGG" id="poj:PtoMrB4_05440"/>